<feature type="compositionally biased region" description="Low complexity" evidence="1">
    <location>
        <begin position="255"/>
        <end position="268"/>
    </location>
</feature>
<dbReference type="RefSeq" id="WP_126351308.1">
    <property type="nucleotide sequence ID" value="NZ_CP086380.1"/>
</dbReference>
<keyword evidence="2" id="KW-0812">Transmembrane</keyword>
<comment type="caution">
    <text evidence="3">The sequence shown here is derived from an EMBL/GenBank/DDBJ whole genome shotgun (WGS) entry which is preliminary data.</text>
</comment>
<organism evidence="3 4">
    <name type="scientific">Deinococcus radiophilus</name>
    <dbReference type="NCBI Taxonomy" id="32062"/>
    <lineage>
        <taxon>Bacteria</taxon>
        <taxon>Thermotogati</taxon>
        <taxon>Deinococcota</taxon>
        <taxon>Deinococci</taxon>
        <taxon>Deinococcales</taxon>
        <taxon>Deinococcaceae</taxon>
        <taxon>Deinococcus</taxon>
    </lineage>
</organism>
<keyword evidence="4" id="KW-1185">Reference proteome</keyword>
<protein>
    <submittedName>
        <fullName evidence="3">Uncharacterized protein</fullName>
    </submittedName>
</protein>
<keyword evidence="2" id="KW-1133">Transmembrane helix</keyword>
<dbReference type="EMBL" id="RXPE01000004">
    <property type="protein sequence ID" value="RTR29397.1"/>
    <property type="molecule type" value="Genomic_DNA"/>
</dbReference>
<feature type="region of interest" description="Disordered" evidence="1">
    <location>
        <begin position="243"/>
        <end position="299"/>
    </location>
</feature>
<name>A0A3S0KF35_9DEIO</name>
<feature type="region of interest" description="Disordered" evidence="1">
    <location>
        <begin position="129"/>
        <end position="201"/>
    </location>
</feature>
<evidence type="ECO:0000313" key="4">
    <source>
        <dbReference type="Proteomes" id="UP000277766"/>
    </source>
</evidence>
<feature type="transmembrane region" description="Helical" evidence="2">
    <location>
        <begin position="49"/>
        <end position="70"/>
    </location>
</feature>
<evidence type="ECO:0000256" key="2">
    <source>
        <dbReference type="SAM" id="Phobius"/>
    </source>
</evidence>
<feature type="compositionally biased region" description="Basic and acidic residues" evidence="1">
    <location>
        <begin position="273"/>
        <end position="299"/>
    </location>
</feature>
<reference evidence="3 4" key="1">
    <citation type="submission" date="2018-12" db="EMBL/GenBank/DDBJ databases">
        <title>Deinococcus radiophilus ATCC 27603 genome sequencing and assembly.</title>
        <authorList>
            <person name="Maclea K.S."/>
            <person name="Maynard C.R."/>
        </authorList>
    </citation>
    <scope>NUCLEOTIDE SEQUENCE [LARGE SCALE GENOMIC DNA]</scope>
    <source>
        <strain evidence="3 4">ATCC 27603</strain>
    </source>
</reference>
<gene>
    <name evidence="3" type="ORF">EJ104_03125</name>
</gene>
<feature type="compositionally biased region" description="Acidic residues" evidence="1">
    <location>
        <begin position="174"/>
        <end position="183"/>
    </location>
</feature>
<evidence type="ECO:0000313" key="3">
    <source>
        <dbReference type="EMBL" id="RTR29397.1"/>
    </source>
</evidence>
<feature type="transmembrane region" description="Helical" evidence="2">
    <location>
        <begin position="26"/>
        <end position="42"/>
    </location>
</feature>
<keyword evidence="2" id="KW-0472">Membrane</keyword>
<evidence type="ECO:0000256" key="1">
    <source>
        <dbReference type="SAM" id="MobiDB-lite"/>
    </source>
</evidence>
<accession>A0A3S0KF35</accession>
<proteinExistence type="predicted"/>
<dbReference type="Proteomes" id="UP000277766">
    <property type="component" value="Unassembled WGS sequence"/>
</dbReference>
<dbReference type="AlphaFoldDB" id="A0A3S0KF35"/>
<sequence length="299" mass="31785">MAALALSLLALLLAWVGEGVLGDVRFVWAACGLLALLLGWSVHRAGHSFGGALLWVGWVAALIQWLWAFSAQPSGLPYWLVGLALGALGAWVARPDPAPGQPEPDGQENAASVTDADLWIAPMTVPARSEIQPPLTPPAPSATSDTLWSVPVPQTGLEGAGHRPAWADQTPQAELEESAEPEELTTRATPPLSAPSDSTGWVTVVPHTADLVTTVTVKPANVQPPAPAPTGAQPQAWSRQTWWEDGDGETDWPDAEAALAAQEADFPAGPRQPTERQEAEKDQFSRSRLHKSGEIEDRE</sequence>
<feature type="compositionally biased region" description="Acidic residues" evidence="1">
    <location>
        <begin position="244"/>
        <end position="254"/>
    </location>
</feature>